<accession>A0A0U1PZL1</accession>
<dbReference type="GO" id="GO:0046872">
    <property type="term" value="F:metal ion binding"/>
    <property type="evidence" value="ECO:0007669"/>
    <property type="project" value="TreeGrafter"/>
</dbReference>
<dbReference type="Pfam" id="PF01928">
    <property type="entry name" value="CYTH"/>
    <property type="match status" value="1"/>
</dbReference>
<dbReference type="InterPro" id="IPR033469">
    <property type="entry name" value="CYTH-like_dom_sf"/>
</dbReference>
<dbReference type="InterPro" id="IPR023577">
    <property type="entry name" value="CYTH_domain"/>
</dbReference>
<name>A0A0U1PZL1_9BURK</name>
<dbReference type="CDD" id="cd07756">
    <property type="entry name" value="CYTH-like_Pase_CHAD"/>
    <property type="match status" value="1"/>
</dbReference>
<dbReference type="InterPro" id="IPR007899">
    <property type="entry name" value="CHAD_dom"/>
</dbReference>
<dbReference type="PROSITE" id="PS51707">
    <property type="entry name" value="CYTH"/>
    <property type="match status" value="1"/>
</dbReference>
<dbReference type="EMBL" id="LBNQ01000023">
    <property type="protein sequence ID" value="KKW67958.1"/>
    <property type="molecule type" value="Genomic_DNA"/>
</dbReference>
<feature type="domain" description="CHAD" evidence="2">
    <location>
        <begin position="228"/>
        <end position="523"/>
    </location>
</feature>
<sequence length="523" mass="57332">MSDKEIEFKFCLSPQQASTVEAAVRRGSVERQRLQARYFDTADNVLARHRMALRLRKEGANWVQTVKAAGQDSLQRLEHNVDLGPARAGDRLQPDPALHAGTVVGELLQQALAASDAPLAPTYETDVWRLTRMLRVPGGWVELAFDKGRLRAERVDTGKRVTAPIVELELELVRGALPSFVQLAQRWVQRHGLWLSTVSKAEQGERLRAGVTHVPAVKAGPTRMRSATPSGREILQCAVASCLEQILPNASEIAAGSEDAEQIHQLRIGLRRLRTALRELGPLAPGLVDPEWLPPLVQAFRALGELRDVEDVLASAQAQLLAAGGPELTLAQQAHTQNAAAIVRASALQSVLVALMGLVAGAGESNVAQQQGDGADVAPDDGAWGSGVDGLPHVEALAQLKARIGKLHAALVRAGKRYRVLSAEQRHAVRKRLKRQRYLIEFTAEMFGRKPVARYLQLLRPAQDALGEYNDEVVALATWRTLVEADPRAWFGVGWFTAREPAHVQACRSALRQLRTAPRFWED</sequence>
<dbReference type="SMART" id="SM00880">
    <property type="entry name" value="CHAD"/>
    <property type="match status" value="1"/>
</dbReference>
<evidence type="ECO:0000259" key="2">
    <source>
        <dbReference type="PROSITE" id="PS51708"/>
    </source>
</evidence>
<feature type="domain" description="CYTH" evidence="1">
    <location>
        <begin position="3"/>
        <end position="209"/>
    </location>
</feature>
<dbReference type="SMART" id="SM01118">
    <property type="entry name" value="CYTH"/>
    <property type="match status" value="1"/>
</dbReference>
<organism evidence="3 4">
    <name type="scientific">Lampropedia cohaerens</name>
    <dbReference type="NCBI Taxonomy" id="1610491"/>
    <lineage>
        <taxon>Bacteria</taxon>
        <taxon>Pseudomonadati</taxon>
        <taxon>Pseudomonadota</taxon>
        <taxon>Betaproteobacteria</taxon>
        <taxon>Burkholderiales</taxon>
        <taxon>Comamonadaceae</taxon>
        <taxon>Lampropedia</taxon>
    </lineage>
</organism>
<dbReference type="RefSeq" id="WP_046741660.1">
    <property type="nucleotide sequence ID" value="NZ_LBNQ01000023.1"/>
</dbReference>
<dbReference type="InterPro" id="IPR039013">
    <property type="entry name" value="YgiF"/>
</dbReference>
<dbReference type="AlphaFoldDB" id="A0A0U1PZL1"/>
<dbReference type="SUPFAM" id="SSF55154">
    <property type="entry name" value="CYTH-like phosphatases"/>
    <property type="match status" value="1"/>
</dbReference>
<dbReference type="OrthoDB" id="3034217at2"/>
<dbReference type="GO" id="GO:0050355">
    <property type="term" value="F:inorganic triphosphate phosphatase activity"/>
    <property type="evidence" value="ECO:0007669"/>
    <property type="project" value="InterPro"/>
</dbReference>
<dbReference type="PANTHER" id="PTHR39569:SF1">
    <property type="entry name" value="INORGANIC TRIPHOSPHATASE"/>
    <property type="match status" value="1"/>
</dbReference>
<evidence type="ECO:0000313" key="4">
    <source>
        <dbReference type="Proteomes" id="UP000050580"/>
    </source>
</evidence>
<dbReference type="Pfam" id="PF05235">
    <property type="entry name" value="CHAD"/>
    <property type="match status" value="1"/>
</dbReference>
<protein>
    <recommendedName>
        <fullName evidence="5">Adenylate cyclase</fullName>
    </recommendedName>
</protein>
<dbReference type="Gene3D" id="2.40.320.10">
    <property type="entry name" value="Hypothetical Protein Pfu-838710-001"/>
    <property type="match status" value="1"/>
</dbReference>
<dbReference type="InterPro" id="IPR038186">
    <property type="entry name" value="CHAD_dom_sf"/>
</dbReference>
<reference evidence="3 4" key="1">
    <citation type="submission" date="2015-05" db="EMBL/GenBank/DDBJ databases">
        <title>Draft genome sequence of Lampropedia sp. CT6, isolated from the microbial mat of a hot water spring, located at Manikaran, India.</title>
        <authorList>
            <person name="Tripathi C."/>
            <person name="Rani P."/>
            <person name="Mahato N.K."/>
            <person name="Lal R."/>
        </authorList>
    </citation>
    <scope>NUCLEOTIDE SEQUENCE [LARGE SCALE GENOMIC DNA]</scope>
    <source>
        <strain evidence="3 4">CT6</strain>
    </source>
</reference>
<dbReference type="PANTHER" id="PTHR39569">
    <property type="entry name" value="INORGANIC TRIPHOSPHATASE"/>
    <property type="match status" value="1"/>
</dbReference>
<evidence type="ECO:0008006" key="5">
    <source>
        <dbReference type="Google" id="ProtNLM"/>
    </source>
</evidence>
<dbReference type="STRING" id="1610491.AAV94_07225"/>
<dbReference type="PROSITE" id="PS51708">
    <property type="entry name" value="CHAD"/>
    <property type="match status" value="1"/>
</dbReference>
<evidence type="ECO:0000313" key="3">
    <source>
        <dbReference type="EMBL" id="KKW67958.1"/>
    </source>
</evidence>
<dbReference type="Gene3D" id="1.40.20.10">
    <property type="entry name" value="CHAD domain"/>
    <property type="match status" value="1"/>
</dbReference>
<keyword evidence="4" id="KW-1185">Reference proteome</keyword>
<evidence type="ECO:0000259" key="1">
    <source>
        <dbReference type="PROSITE" id="PS51707"/>
    </source>
</evidence>
<gene>
    <name evidence="3" type="ORF">AAV94_07225</name>
</gene>
<comment type="caution">
    <text evidence="3">The sequence shown here is derived from an EMBL/GenBank/DDBJ whole genome shotgun (WGS) entry which is preliminary data.</text>
</comment>
<dbReference type="PATRIC" id="fig|1610491.3.peg.1533"/>
<proteinExistence type="predicted"/>
<dbReference type="Proteomes" id="UP000050580">
    <property type="component" value="Unassembled WGS sequence"/>
</dbReference>